<dbReference type="EMBL" id="MLYV02000264">
    <property type="protein sequence ID" value="PSS25956.1"/>
    <property type="molecule type" value="Genomic_DNA"/>
</dbReference>
<feature type="compositionally biased region" description="Polar residues" evidence="2">
    <location>
        <begin position="601"/>
        <end position="611"/>
    </location>
</feature>
<organism evidence="4 5">
    <name type="scientific">Hermanssonia centrifuga</name>
    <dbReference type="NCBI Taxonomy" id="98765"/>
    <lineage>
        <taxon>Eukaryota</taxon>
        <taxon>Fungi</taxon>
        <taxon>Dikarya</taxon>
        <taxon>Basidiomycota</taxon>
        <taxon>Agaricomycotina</taxon>
        <taxon>Agaricomycetes</taxon>
        <taxon>Polyporales</taxon>
        <taxon>Meruliaceae</taxon>
        <taxon>Hermanssonia</taxon>
    </lineage>
</organism>
<dbReference type="SMART" id="SM00355">
    <property type="entry name" value="ZnF_C2H2"/>
    <property type="match status" value="1"/>
</dbReference>
<feature type="region of interest" description="Disordered" evidence="2">
    <location>
        <begin position="593"/>
        <end position="622"/>
    </location>
</feature>
<dbReference type="GO" id="GO:0008270">
    <property type="term" value="F:zinc ion binding"/>
    <property type="evidence" value="ECO:0007669"/>
    <property type="project" value="UniProtKB-KW"/>
</dbReference>
<dbReference type="InterPro" id="IPR013087">
    <property type="entry name" value="Znf_C2H2_type"/>
</dbReference>
<dbReference type="OrthoDB" id="3199698at2759"/>
<dbReference type="Proteomes" id="UP000186601">
    <property type="component" value="Unassembled WGS sequence"/>
</dbReference>
<reference evidence="4 5" key="1">
    <citation type="submission" date="2018-02" db="EMBL/GenBank/DDBJ databases">
        <title>Genome sequence of the basidiomycete white-rot fungus Phlebia centrifuga.</title>
        <authorList>
            <person name="Granchi Z."/>
            <person name="Peng M."/>
            <person name="de Vries R.P."/>
            <person name="Hilden K."/>
            <person name="Makela M.R."/>
            <person name="Grigoriev I."/>
            <person name="Riley R."/>
        </authorList>
    </citation>
    <scope>NUCLEOTIDE SEQUENCE [LARGE SCALE GENOMIC DNA]</scope>
    <source>
        <strain evidence="4 5">FBCC195</strain>
    </source>
</reference>
<keyword evidence="5" id="KW-1185">Reference proteome</keyword>
<dbReference type="PROSITE" id="PS00028">
    <property type="entry name" value="ZINC_FINGER_C2H2_1"/>
    <property type="match status" value="1"/>
</dbReference>
<evidence type="ECO:0000256" key="2">
    <source>
        <dbReference type="SAM" id="MobiDB-lite"/>
    </source>
</evidence>
<accession>A0A2R6RBK5</accession>
<proteinExistence type="predicted"/>
<feature type="domain" description="C2H2-type" evidence="3">
    <location>
        <begin position="12"/>
        <end position="40"/>
    </location>
</feature>
<evidence type="ECO:0000313" key="5">
    <source>
        <dbReference type="Proteomes" id="UP000186601"/>
    </source>
</evidence>
<evidence type="ECO:0000313" key="4">
    <source>
        <dbReference type="EMBL" id="PSS25956.1"/>
    </source>
</evidence>
<keyword evidence="1" id="KW-0863">Zinc-finger</keyword>
<comment type="caution">
    <text evidence="4">The sequence shown here is derived from an EMBL/GenBank/DDBJ whole genome shotgun (WGS) entry which is preliminary data.</text>
</comment>
<gene>
    <name evidence="4" type="ORF">PHLCEN_2v2981</name>
</gene>
<evidence type="ECO:0000256" key="1">
    <source>
        <dbReference type="PROSITE-ProRule" id="PRU00042"/>
    </source>
</evidence>
<dbReference type="AlphaFoldDB" id="A0A2R6RBK5"/>
<dbReference type="InterPro" id="IPR041078">
    <property type="entry name" value="Plavaka"/>
</dbReference>
<dbReference type="Pfam" id="PF18759">
    <property type="entry name" value="Plavaka"/>
    <property type="match status" value="1"/>
</dbReference>
<evidence type="ECO:0000259" key="3">
    <source>
        <dbReference type="PROSITE" id="PS50157"/>
    </source>
</evidence>
<name>A0A2R6RBK5_9APHY</name>
<dbReference type="PROSITE" id="PS50157">
    <property type="entry name" value="ZINC_FINGER_C2H2_2"/>
    <property type="match status" value="1"/>
</dbReference>
<sequence>MPRRNTYNILRFDCQHCNRSFSTQGGLKKHKNSAHKEAQFILPQASTSPPTNNFRSTFEYQDEPSDSAQEFPGDAGTVPLPVESTYYHPILNVPCNQDGNTVPKNTPPAPSKVQNDDWKPFEGRIAFELGEFLYKEEQMSQRKINKLLELWAASLLEHGGTPPFALQQHMYDTIDAITVGDVPWKTFSLKYSGDVPDGDTPSWMLADYDIHFRDPNLLARQHLSNPGFKDGFDPIPRRDFDSKGGRVYNDFMSGSWSWKQADILAQDSKNCGAMIMPLIFGSNKTTVSVATGQNDYYPLYMSSGVITNPYRRAHCDSVVPIAFLATPKAGRKYDKDPVFQKFRWQLFHKSLAFIMQSLKPGMTTKQLMRCPDGHYRHVLYCIGPYIADYPEQALLTGVPFTNDFPRADIHELIAPDLLHQIIKGTFKDHLVTWVGEYLILEHREAAGNAILDDIDRRIAAAPPFPGLRRFPEGRRFKQWTGDDSKALMKQFGAPNGLCTSLTESRHITAVKEPWRRSNRFEALGQILTINQRLHKLGAARADFEERGMLKGNIISATLNALLHAQGESNQEDLLLLAEDHSAEVPVGESIGVGLPAAQDGATVSGSQTEQASLPPDDDESPVDGKQIVGFVDLAKTPQRGYPRTLLGLGQYMGCPSLADHVRRFLYDQMHPNSNHSSADLELEECPSLPDSQRISVFHSACATFYSPSDISGLGGMKSEHIRSCPRWRGKEERRDCAFAQKDSSIPGIKGLYVVRIRFFFSFQVGGRQGVVHPCAFVEWFKLVADERDPVTGMWVVEPELDVDGTRDVSVIHLDTLVRSAHILPVFGDEFLPTDFHFLYTLDAFRAYYVNQFADHHANELIMV</sequence>
<protein>
    <recommendedName>
        <fullName evidence="3">C2H2-type domain-containing protein</fullName>
    </recommendedName>
</protein>
<keyword evidence="1" id="KW-0862">Zinc</keyword>
<keyword evidence="1" id="KW-0479">Metal-binding</keyword>